<feature type="transmembrane region" description="Helical" evidence="5">
    <location>
        <begin position="224"/>
        <end position="243"/>
    </location>
</feature>
<evidence type="ECO:0000256" key="4">
    <source>
        <dbReference type="ARBA" id="ARBA00023136"/>
    </source>
</evidence>
<feature type="transmembrane region" description="Helical" evidence="5">
    <location>
        <begin position="298"/>
        <end position="314"/>
    </location>
</feature>
<reference evidence="8" key="2">
    <citation type="submission" date="2019-08" db="EMBL/GenBank/DDBJ databases">
        <authorList>
            <person name="Im W.-T."/>
        </authorList>
    </citation>
    <scope>NUCLEOTIDE SEQUENCE</scope>
    <source>
        <strain evidence="8">NF 2-5-3</strain>
    </source>
</reference>
<feature type="transmembrane region" description="Helical" evidence="5">
    <location>
        <begin position="275"/>
        <end position="292"/>
    </location>
</feature>
<evidence type="ECO:0000313" key="9">
    <source>
        <dbReference type="Proteomes" id="UP000321776"/>
    </source>
</evidence>
<evidence type="ECO:0000256" key="3">
    <source>
        <dbReference type="ARBA" id="ARBA00022989"/>
    </source>
</evidence>
<dbReference type="EMBL" id="JAZHGA010000005">
    <property type="protein sequence ID" value="MEM5339903.1"/>
    <property type="molecule type" value="Genomic_DNA"/>
</dbReference>
<feature type="domain" description="Integral membrane bound transporter" evidence="6">
    <location>
        <begin position="240"/>
        <end position="360"/>
    </location>
</feature>
<accession>A0A5C6VM56</accession>
<evidence type="ECO:0000256" key="5">
    <source>
        <dbReference type="SAM" id="Phobius"/>
    </source>
</evidence>
<dbReference type="GO" id="GO:0016020">
    <property type="term" value="C:membrane"/>
    <property type="evidence" value="ECO:0007669"/>
    <property type="project" value="UniProtKB-SubCell"/>
</dbReference>
<dbReference type="AlphaFoldDB" id="A0A5C6VM56"/>
<feature type="transmembrane region" description="Helical" evidence="5">
    <location>
        <begin position="351"/>
        <end position="370"/>
    </location>
</feature>
<dbReference type="Proteomes" id="UP001481677">
    <property type="component" value="Unassembled WGS sequence"/>
</dbReference>
<feature type="transmembrane region" description="Helical" evidence="5">
    <location>
        <begin position="103"/>
        <end position="125"/>
    </location>
</feature>
<gene>
    <name evidence="8" type="ORF">FRZ40_28515</name>
    <name evidence="7" type="ORF">V4C56_09705</name>
</gene>
<organism evidence="8 9">
    <name type="scientific">Paraburkholderia azotifigens</name>
    <dbReference type="NCBI Taxonomy" id="2057004"/>
    <lineage>
        <taxon>Bacteria</taxon>
        <taxon>Pseudomonadati</taxon>
        <taxon>Pseudomonadota</taxon>
        <taxon>Betaproteobacteria</taxon>
        <taxon>Burkholderiales</taxon>
        <taxon>Burkholderiaceae</taxon>
        <taxon>Paraburkholderia</taxon>
    </lineage>
</organism>
<feature type="transmembrane region" description="Helical" evidence="5">
    <location>
        <begin position="165"/>
        <end position="193"/>
    </location>
</feature>
<keyword evidence="4 5" id="KW-0472">Membrane</keyword>
<dbReference type="Pfam" id="PF13515">
    <property type="entry name" value="FUSC_2"/>
    <property type="match status" value="1"/>
</dbReference>
<comment type="subcellular location">
    <subcellularLocation>
        <location evidence="1">Membrane</location>
        <topology evidence="1">Multi-pass membrane protein</topology>
    </subcellularLocation>
</comment>
<evidence type="ECO:0000256" key="2">
    <source>
        <dbReference type="ARBA" id="ARBA00022692"/>
    </source>
</evidence>
<evidence type="ECO:0000313" key="7">
    <source>
        <dbReference type="EMBL" id="MEM5339903.1"/>
    </source>
</evidence>
<dbReference type="InterPro" id="IPR049453">
    <property type="entry name" value="Memb_transporter_dom"/>
</dbReference>
<keyword evidence="2 5" id="KW-0812">Transmembrane</keyword>
<sequence>MEPTTDPADREPAIGATHRDAIARHPFAAFAGWAARVDPGTHRRIKGLRLVTAYGLAAALGTLQDVTHGLPRDVSVGTLAAGFALWASVSEARTTRPESSRDLALLCAAAAFGAALYMCLAHPLLRLGHAGPELTLVTGAFLVGYLKRFGVLGAGLGSQIYIGQLMAYGAGLVIADLPAIAIAGLIAMLASIVPRLLSGPAERPAVVAALSPGPHVPARPSPEFVMGLQAAAGALVVVALNATTGIEESAWAITACTYVVAGSATGTVQRVRRRIIGTLVGVPLGLACLPVAEHAPLVIWLAAALAMIVYAMALPERYDIACGAFAFTLIVTLAVSGVHSIPFLAARAWETLIGGVLGLLAAMFIFPLKLRES</sequence>
<feature type="transmembrane region" description="Helical" evidence="5">
    <location>
        <begin position="321"/>
        <end position="345"/>
    </location>
</feature>
<dbReference type="EMBL" id="VOQS01000003">
    <property type="protein sequence ID" value="TXC84238.1"/>
    <property type="molecule type" value="Genomic_DNA"/>
</dbReference>
<evidence type="ECO:0000259" key="6">
    <source>
        <dbReference type="Pfam" id="PF13515"/>
    </source>
</evidence>
<evidence type="ECO:0000313" key="10">
    <source>
        <dbReference type="Proteomes" id="UP001481677"/>
    </source>
</evidence>
<reference evidence="8 9" key="1">
    <citation type="journal article" date="2018" name="Int. J. Syst. Evol. Microbiol.">
        <title>Paraburkholderia azotifigens sp. nov., a nitrogen-fixing bacterium isolated from paddy soil.</title>
        <authorList>
            <person name="Choi G.M."/>
            <person name="Im W.T."/>
        </authorList>
    </citation>
    <scope>NUCLEOTIDE SEQUENCE [LARGE SCALE GENOMIC DNA]</scope>
    <source>
        <strain evidence="8 9">NF 2-5-3</strain>
    </source>
</reference>
<protein>
    <submittedName>
        <fullName evidence="8">FUSC family protein</fullName>
    </submittedName>
</protein>
<keyword evidence="10" id="KW-1185">Reference proteome</keyword>
<dbReference type="Proteomes" id="UP000321776">
    <property type="component" value="Unassembled WGS sequence"/>
</dbReference>
<reference evidence="7 10" key="3">
    <citation type="submission" date="2024-01" db="EMBL/GenBank/DDBJ databases">
        <title>The diversity of rhizobia nodulating Mimosa spp. in eleven states of Brazil covering several biomes is determined by host plant, location, and edaphic factors.</title>
        <authorList>
            <person name="Rouws L."/>
            <person name="Barauna A."/>
            <person name="Beukes C."/>
            <person name="De Faria S.M."/>
            <person name="Gross E."/>
            <person name="Dos Reis Junior F.B."/>
            <person name="Simon M."/>
            <person name="Maluk M."/>
            <person name="Odee D.W."/>
            <person name="Kenicer G."/>
            <person name="Young J.P.W."/>
            <person name="Reis V.M."/>
            <person name="Zilli J."/>
            <person name="James E.K."/>
        </authorList>
    </citation>
    <scope>NUCLEOTIDE SEQUENCE [LARGE SCALE GENOMIC DNA]</scope>
    <source>
        <strain evidence="7 10">JPY530</strain>
    </source>
</reference>
<evidence type="ECO:0000256" key="1">
    <source>
        <dbReference type="ARBA" id="ARBA00004141"/>
    </source>
</evidence>
<proteinExistence type="predicted"/>
<name>A0A5C6VM56_9BURK</name>
<comment type="caution">
    <text evidence="8">The sequence shown here is derived from an EMBL/GenBank/DDBJ whole genome shotgun (WGS) entry which is preliminary data.</text>
</comment>
<dbReference type="RefSeq" id="WP_147236336.1">
    <property type="nucleotide sequence ID" value="NZ_JAZHFZ010000019.1"/>
</dbReference>
<evidence type="ECO:0000313" key="8">
    <source>
        <dbReference type="EMBL" id="TXC84238.1"/>
    </source>
</evidence>
<keyword evidence="3 5" id="KW-1133">Transmembrane helix</keyword>